<keyword evidence="7" id="KW-1185">Reference proteome</keyword>
<dbReference type="Pfam" id="PF05612">
    <property type="entry name" value="Leg1"/>
    <property type="match status" value="1"/>
</dbReference>
<keyword evidence="4 6" id="KW-0732">Signal</keyword>
<evidence type="ECO:0000256" key="5">
    <source>
        <dbReference type="ARBA" id="ARBA00023180"/>
    </source>
</evidence>
<dbReference type="PANTHER" id="PTHR18820:SF1">
    <property type="entry name" value="PROTEIN LEG1 HOMOLOG"/>
    <property type="match status" value="1"/>
</dbReference>
<proteinExistence type="inferred from homology"/>
<comment type="subcellular location">
    <subcellularLocation>
        <location evidence="1">Secreted</location>
    </subcellularLocation>
</comment>
<organism evidence="7 8">
    <name type="scientific">Chrysochloris asiatica</name>
    <name type="common">Cape golden mole</name>
    <dbReference type="NCBI Taxonomy" id="185453"/>
    <lineage>
        <taxon>Eukaryota</taxon>
        <taxon>Metazoa</taxon>
        <taxon>Chordata</taxon>
        <taxon>Craniata</taxon>
        <taxon>Vertebrata</taxon>
        <taxon>Euteleostomi</taxon>
        <taxon>Mammalia</taxon>
        <taxon>Eutheria</taxon>
        <taxon>Afrotheria</taxon>
        <taxon>Chrysochloridae</taxon>
        <taxon>Chrysochlorinae</taxon>
        <taxon>Chrysochloris</taxon>
    </lineage>
</organism>
<feature type="signal peptide" evidence="6">
    <location>
        <begin position="1"/>
        <end position="22"/>
    </location>
</feature>
<dbReference type="GO" id="GO:0005615">
    <property type="term" value="C:extracellular space"/>
    <property type="evidence" value="ECO:0007669"/>
    <property type="project" value="TreeGrafter"/>
</dbReference>
<feature type="chain" id="PRO_5039698440" evidence="6">
    <location>
        <begin position="23"/>
        <end position="336"/>
    </location>
</feature>
<dbReference type="AlphaFoldDB" id="A0A9B0T138"/>
<sequence length="336" mass="38643">MAFLLSWASVLFGCLYASVAGASNLSALYPPLWDESPGQFSDYRVENGQYVIDPWVYTERMGIYKILLNQTARYFERFAPENEQNALWGLPLQFGWQYETGRLADPTHTTNCGYTENHLCISVDSWWASINYFLNVLPFLSAVDSDVMGISSDQVALLPPPKDQTPFCLSVSACRLLYPITMNKWNYFYQQLKLPSTDFNELLEYLWEAHTSTLNDVLGIFEPRLNYYLKPEEDFERSWAVAVDYIAALRFPTTLIKTHDFQKGLPPRMLVTGDVAPFISDFTKFQNTVLFSLNSLRELHESTGGLSLILWKNLMKTEFARNVVLEFLEIINKVFT</sequence>
<keyword evidence="5" id="KW-0325">Glycoprotein</keyword>
<comment type="similarity">
    <text evidence="2">Belongs to the LEG1 family.</text>
</comment>
<protein>
    <submittedName>
        <fullName evidence="8">UPF0762 protein C6orf58 homolog</fullName>
    </submittedName>
</protein>
<dbReference type="OrthoDB" id="17046at2759"/>
<dbReference type="GeneID" id="102811953"/>
<evidence type="ECO:0000313" key="8">
    <source>
        <dbReference type="RefSeq" id="XP_006834792.1"/>
    </source>
</evidence>
<evidence type="ECO:0000256" key="1">
    <source>
        <dbReference type="ARBA" id="ARBA00004613"/>
    </source>
</evidence>
<dbReference type="Proteomes" id="UP000504623">
    <property type="component" value="Unplaced"/>
</dbReference>
<name>A0A9B0T138_CHRAS</name>
<accession>A0A9B0T138</accession>
<evidence type="ECO:0000256" key="4">
    <source>
        <dbReference type="ARBA" id="ARBA00022729"/>
    </source>
</evidence>
<evidence type="ECO:0000256" key="2">
    <source>
        <dbReference type="ARBA" id="ARBA00009122"/>
    </source>
</evidence>
<keyword evidence="3" id="KW-0964">Secreted</keyword>
<evidence type="ECO:0000313" key="7">
    <source>
        <dbReference type="Proteomes" id="UP000504623"/>
    </source>
</evidence>
<gene>
    <name evidence="8" type="primary">LOC102811953</name>
</gene>
<evidence type="ECO:0000256" key="6">
    <source>
        <dbReference type="SAM" id="SignalP"/>
    </source>
</evidence>
<dbReference type="RefSeq" id="XP_006834792.1">
    <property type="nucleotide sequence ID" value="XM_006834729.1"/>
</dbReference>
<dbReference type="CTD" id="109312003"/>
<reference evidence="8" key="1">
    <citation type="submission" date="2025-08" db="UniProtKB">
        <authorList>
            <consortium name="RefSeq"/>
        </authorList>
    </citation>
    <scope>IDENTIFICATION</scope>
    <source>
        <tissue evidence="8">Spleen</tissue>
    </source>
</reference>
<evidence type="ECO:0000256" key="3">
    <source>
        <dbReference type="ARBA" id="ARBA00022525"/>
    </source>
</evidence>
<dbReference type="InterPro" id="IPR008499">
    <property type="entry name" value="Leg1"/>
</dbReference>
<dbReference type="PANTHER" id="PTHR18820">
    <property type="entry name" value="LEG1"/>
    <property type="match status" value="1"/>
</dbReference>